<dbReference type="Proteomes" id="UP001497480">
    <property type="component" value="Unassembled WGS sequence"/>
</dbReference>
<dbReference type="Pfam" id="PF03703">
    <property type="entry name" value="bPH_2"/>
    <property type="match status" value="1"/>
</dbReference>
<dbReference type="PANTHER" id="PTHR35688:SF2">
    <property type="entry name" value="NAD(P)-LINKED OXIDOREDUCTASE SUPERFAMILY PROTEIN"/>
    <property type="match status" value="1"/>
</dbReference>
<evidence type="ECO:0000313" key="5">
    <source>
        <dbReference type="Proteomes" id="UP001497480"/>
    </source>
</evidence>
<accession>A0AAV1XBH5</accession>
<feature type="compositionally biased region" description="Low complexity" evidence="1">
    <location>
        <begin position="51"/>
        <end position="67"/>
    </location>
</feature>
<organism evidence="4 5">
    <name type="scientific">Lupinus luteus</name>
    <name type="common">European yellow lupine</name>
    <dbReference type="NCBI Taxonomy" id="3873"/>
    <lineage>
        <taxon>Eukaryota</taxon>
        <taxon>Viridiplantae</taxon>
        <taxon>Streptophyta</taxon>
        <taxon>Embryophyta</taxon>
        <taxon>Tracheophyta</taxon>
        <taxon>Spermatophyta</taxon>
        <taxon>Magnoliopsida</taxon>
        <taxon>eudicotyledons</taxon>
        <taxon>Gunneridae</taxon>
        <taxon>Pentapetalae</taxon>
        <taxon>rosids</taxon>
        <taxon>fabids</taxon>
        <taxon>Fabales</taxon>
        <taxon>Fabaceae</taxon>
        <taxon>Papilionoideae</taxon>
        <taxon>50 kb inversion clade</taxon>
        <taxon>genistoids sensu lato</taxon>
        <taxon>core genistoids</taxon>
        <taxon>Genisteae</taxon>
        <taxon>Lupinus</taxon>
    </lineage>
</organism>
<dbReference type="PANTHER" id="PTHR35688">
    <property type="entry name" value="NAD(P)-LINKED OXIDOREDUCTASE SUPERFAMILY PROTEIN"/>
    <property type="match status" value="1"/>
</dbReference>
<evidence type="ECO:0000256" key="2">
    <source>
        <dbReference type="SAM" id="Phobius"/>
    </source>
</evidence>
<comment type="caution">
    <text evidence="4">The sequence shown here is derived from an EMBL/GenBank/DDBJ whole genome shotgun (WGS) entry which is preliminary data.</text>
</comment>
<evidence type="ECO:0000313" key="4">
    <source>
        <dbReference type="EMBL" id="CAL0318267.1"/>
    </source>
</evidence>
<feature type="transmembrane region" description="Helical" evidence="2">
    <location>
        <begin position="88"/>
        <end position="108"/>
    </location>
</feature>
<keyword evidence="2" id="KW-1133">Transmembrane helix</keyword>
<sequence length="201" mass="22225">MASTSTPLLSPPTTTAAAVSHNHHTLHSSPKPLTLFLKSPPHRRTTRIHVSSPTNKPSTTTTTTSTITTQKPTGETVFFDGGAHYGDLLANVVLGFTLFWLPLTLAAVSRGFFLRYRFTNLRVTVISGFTGQDRSDFSYNVIKDVQVVPRFIGEWGDIIITLKDGTKVDLRSVPKFREIAKYCLDMAQKSVVLKETEPKGF</sequence>
<keyword evidence="2" id="KW-0472">Membrane</keyword>
<proteinExistence type="predicted"/>
<dbReference type="AlphaFoldDB" id="A0AAV1XBH5"/>
<evidence type="ECO:0000256" key="1">
    <source>
        <dbReference type="SAM" id="MobiDB-lite"/>
    </source>
</evidence>
<feature type="region of interest" description="Disordered" evidence="1">
    <location>
        <begin position="44"/>
        <end position="67"/>
    </location>
</feature>
<name>A0AAV1XBH5_LUPLU</name>
<evidence type="ECO:0000259" key="3">
    <source>
        <dbReference type="Pfam" id="PF03703"/>
    </source>
</evidence>
<protein>
    <recommendedName>
        <fullName evidence="3">YdbS-like PH domain-containing protein</fullName>
    </recommendedName>
</protein>
<keyword evidence="5" id="KW-1185">Reference proteome</keyword>
<gene>
    <name evidence="4" type="ORF">LLUT_LOCUS19327</name>
</gene>
<feature type="domain" description="YdbS-like PH" evidence="3">
    <location>
        <begin position="113"/>
        <end position="183"/>
    </location>
</feature>
<dbReference type="InterPro" id="IPR005182">
    <property type="entry name" value="YdbS-like_PH"/>
</dbReference>
<dbReference type="EMBL" id="CAXHTB010000013">
    <property type="protein sequence ID" value="CAL0318267.1"/>
    <property type="molecule type" value="Genomic_DNA"/>
</dbReference>
<keyword evidence="2" id="KW-0812">Transmembrane</keyword>
<reference evidence="4 5" key="1">
    <citation type="submission" date="2024-03" db="EMBL/GenBank/DDBJ databases">
        <authorList>
            <person name="Martinez-Hernandez J."/>
        </authorList>
    </citation>
    <scope>NUCLEOTIDE SEQUENCE [LARGE SCALE GENOMIC DNA]</scope>
</reference>